<dbReference type="PANTHER" id="PTHR44196:SF1">
    <property type="entry name" value="DEHYDROGENASE_REDUCTASE SDR FAMILY MEMBER 7B"/>
    <property type="match status" value="1"/>
</dbReference>
<dbReference type="Gene3D" id="3.40.50.720">
    <property type="entry name" value="NAD(P)-binding Rossmann-like Domain"/>
    <property type="match status" value="1"/>
</dbReference>
<accession>A0A517YMI1</accession>
<dbReference type="GO" id="GO:0050255">
    <property type="term" value="F:ribitol 2-dehydrogenase (NAD+) activity"/>
    <property type="evidence" value="ECO:0007669"/>
    <property type="project" value="UniProtKB-EC"/>
</dbReference>
<feature type="domain" description="Ketoreductase" evidence="4">
    <location>
        <begin position="11"/>
        <end position="194"/>
    </location>
</feature>
<dbReference type="PRINTS" id="PR00080">
    <property type="entry name" value="SDRFAMILY"/>
</dbReference>
<evidence type="ECO:0000256" key="3">
    <source>
        <dbReference type="RuleBase" id="RU000363"/>
    </source>
</evidence>
<gene>
    <name evidence="5" type="primary">rbtD</name>
    <name evidence="5" type="ORF">ETAA8_65820</name>
</gene>
<dbReference type="InterPro" id="IPR036291">
    <property type="entry name" value="NAD(P)-bd_dom_sf"/>
</dbReference>
<proteinExistence type="inferred from homology"/>
<organism evidence="5 6">
    <name type="scientific">Anatilimnocola aggregata</name>
    <dbReference type="NCBI Taxonomy" id="2528021"/>
    <lineage>
        <taxon>Bacteria</taxon>
        <taxon>Pseudomonadati</taxon>
        <taxon>Planctomycetota</taxon>
        <taxon>Planctomycetia</taxon>
        <taxon>Pirellulales</taxon>
        <taxon>Pirellulaceae</taxon>
        <taxon>Anatilimnocola</taxon>
    </lineage>
</organism>
<dbReference type="PROSITE" id="PS00061">
    <property type="entry name" value="ADH_SHORT"/>
    <property type="match status" value="1"/>
</dbReference>
<dbReference type="AlphaFoldDB" id="A0A517YMI1"/>
<dbReference type="PRINTS" id="PR00081">
    <property type="entry name" value="GDHRDH"/>
</dbReference>
<dbReference type="Proteomes" id="UP000315017">
    <property type="component" value="Chromosome"/>
</dbReference>
<evidence type="ECO:0000313" key="6">
    <source>
        <dbReference type="Proteomes" id="UP000315017"/>
    </source>
</evidence>
<evidence type="ECO:0000256" key="2">
    <source>
        <dbReference type="ARBA" id="ARBA00023002"/>
    </source>
</evidence>
<dbReference type="EC" id="1.1.1.56" evidence="5"/>
<dbReference type="SMART" id="SM00822">
    <property type="entry name" value="PKS_KR"/>
    <property type="match status" value="1"/>
</dbReference>
<reference evidence="5 6" key="1">
    <citation type="submission" date="2019-02" db="EMBL/GenBank/DDBJ databases">
        <title>Deep-cultivation of Planctomycetes and their phenomic and genomic characterization uncovers novel biology.</title>
        <authorList>
            <person name="Wiegand S."/>
            <person name="Jogler M."/>
            <person name="Boedeker C."/>
            <person name="Pinto D."/>
            <person name="Vollmers J."/>
            <person name="Rivas-Marin E."/>
            <person name="Kohn T."/>
            <person name="Peeters S.H."/>
            <person name="Heuer A."/>
            <person name="Rast P."/>
            <person name="Oberbeckmann S."/>
            <person name="Bunk B."/>
            <person name="Jeske O."/>
            <person name="Meyerdierks A."/>
            <person name="Storesund J.E."/>
            <person name="Kallscheuer N."/>
            <person name="Luecker S."/>
            <person name="Lage O.M."/>
            <person name="Pohl T."/>
            <person name="Merkel B.J."/>
            <person name="Hornburger P."/>
            <person name="Mueller R.-W."/>
            <person name="Bruemmer F."/>
            <person name="Labrenz M."/>
            <person name="Spormann A.M."/>
            <person name="Op den Camp H."/>
            <person name="Overmann J."/>
            <person name="Amann R."/>
            <person name="Jetten M.S.M."/>
            <person name="Mascher T."/>
            <person name="Medema M.H."/>
            <person name="Devos D.P."/>
            <person name="Kaster A.-K."/>
            <person name="Ovreas L."/>
            <person name="Rohde M."/>
            <person name="Galperin M.Y."/>
            <person name="Jogler C."/>
        </authorList>
    </citation>
    <scope>NUCLEOTIDE SEQUENCE [LARGE SCALE GENOMIC DNA]</scope>
    <source>
        <strain evidence="5 6">ETA_A8</strain>
    </source>
</reference>
<dbReference type="OrthoDB" id="151996at2"/>
<dbReference type="InterPro" id="IPR020904">
    <property type="entry name" value="Sc_DH/Rdtase_CS"/>
</dbReference>
<name>A0A517YMI1_9BACT</name>
<dbReference type="GO" id="GO:0016020">
    <property type="term" value="C:membrane"/>
    <property type="evidence" value="ECO:0007669"/>
    <property type="project" value="TreeGrafter"/>
</dbReference>
<evidence type="ECO:0000256" key="1">
    <source>
        <dbReference type="ARBA" id="ARBA00006484"/>
    </source>
</evidence>
<dbReference type="InterPro" id="IPR057326">
    <property type="entry name" value="KR_dom"/>
</dbReference>
<evidence type="ECO:0000313" key="5">
    <source>
        <dbReference type="EMBL" id="QDU31424.1"/>
    </source>
</evidence>
<dbReference type="PANTHER" id="PTHR44196">
    <property type="entry name" value="DEHYDROGENASE/REDUCTASE SDR FAMILY MEMBER 7B"/>
    <property type="match status" value="1"/>
</dbReference>
<dbReference type="KEGG" id="aagg:ETAA8_65820"/>
<keyword evidence="6" id="KW-1185">Reference proteome</keyword>
<comment type="similarity">
    <text evidence="1 3">Belongs to the short-chain dehydrogenases/reductases (SDR) family.</text>
</comment>
<sequence length="273" mass="29192">MSWSFANASAKHALVTGASSGLGLAIVRQLTAAGTKVALVARDAAKLQQTIAALQLPAEQTLAIAADITQQADVDRLAATVEQTWGQLDLLVNCAGKSSRGKIEETTPEQFQELWELNFLAAVRCTRALLPPLLASQGHVVQIGSLASKSTSKFLGAYPAGKFALAAYSQQLRLELGDRGLHVLLVCPGPIARDDAGSRYDTQAADLPAEARQPGGGVKLKGIQPDDLARRILRACERRQPELIVPAKARLLFTISQLWPTLGDWLTNRLTGK</sequence>
<dbReference type="EMBL" id="CP036274">
    <property type="protein sequence ID" value="QDU31424.1"/>
    <property type="molecule type" value="Genomic_DNA"/>
</dbReference>
<dbReference type="SUPFAM" id="SSF51735">
    <property type="entry name" value="NAD(P)-binding Rossmann-fold domains"/>
    <property type="match status" value="1"/>
</dbReference>
<dbReference type="InterPro" id="IPR002347">
    <property type="entry name" value="SDR_fam"/>
</dbReference>
<dbReference type="RefSeq" id="WP_145098535.1">
    <property type="nucleotide sequence ID" value="NZ_CP036274.1"/>
</dbReference>
<protein>
    <submittedName>
        <fullName evidence="5">Ribitol 2-dehydrogenase</fullName>
        <ecNumber evidence="5">1.1.1.56</ecNumber>
    </submittedName>
</protein>
<dbReference type="Pfam" id="PF00106">
    <property type="entry name" value="adh_short"/>
    <property type="match status" value="1"/>
</dbReference>
<keyword evidence="2 5" id="KW-0560">Oxidoreductase</keyword>
<evidence type="ECO:0000259" key="4">
    <source>
        <dbReference type="SMART" id="SM00822"/>
    </source>
</evidence>